<evidence type="ECO:0000256" key="1">
    <source>
        <dbReference type="SAM" id="MobiDB-lite"/>
    </source>
</evidence>
<dbReference type="EMBL" id="HG710790">
    <property type="protein sequence ID" value="CDJ47617.1"/>
    <property type="molecule type" value="Genomic_DNA"/>
</dbReference>
<evidence type="ECO:0000313" key="3">
    <source>
        <dbReference type="Proteomes" id="UP000030750"/>
    </source>
</evidence>
<evidence type="ECO:0000313" key="2">
    <source>
        <dbReference type="EMBL" id="CDJ47617.1"/>
    </source>
</evidence>
<dbReference type="Proteomes" id="UP000030750">
    <property type="component" value="Unassembled WGS sequence"/>
</dbReference>
<reference evidence="2" key="1">
    <citation type="submission" date="2013-10" db="EMBL/GenBank/DDBJ databases">
        <title>Genomic analysis of the causative agents of coccidiosis in chickens.</title>
        <authorList>
            <person name="Reid A.J."/>
            <person name="Blake D."/>
            <person name="Billington K."/>
            <person name="Browne H."/>
            <person name="Dunn M."/>
            <person name="Hung S."/>
            <person name="Kawahara F."/>
            <person name="Miranda-Saavedra D."/>
            <person name="Mourier T."/>
            <person name="Nagra H."/>
            <person name="Otto T.D."/>
            <person name="Rawlings N."/>
            <person name="Sanchez A."/>
            <person name="Sanders M."/>
            <person name="Subramaniam C."/>
            <person name="Tay Y."/>
            <person name="Dear P."/>
            <person name="Doerig C."/>
            <person name="Gruber A."/>
            <person name="Parkinson J."/>
            <person name="Shirley M."/>
            <person name="Wan K.L."/>
            <person name="Berriman M."/>
            <person name="Tomley F."/>
            <person name="Pain A."/>
        </authorList>
    </citation>
    <scope>NUCLEOTIDE SEQUENCE [LARGE SCALE GENOMIC DNA]</scope>
    <source>
        <strain evidence="2">Houghton</strain>
    </source>
</reference>
<feature type="region of interest" description="Disordered" evidence="1">
    <location>
        <begin position="237"/>
        <end position="257"/>
    </location>
</feature>
<accession>U6LB08</accession>
<sequence length="637" mass="68427">MKLPSALGIIAYATIQEVADQAAISYRSLQDALDEVCHLEAQSACASGLTKYCSATVYARYDGRINNLNSKEWRCYTADALNFEVSRAGCVDICGKKKMCLGAYNGSSDTYLSRNSNIQNKINTLEPKLCNSPAPTLQEALDRKCADFGKEACDQGLWAYCDATLYARRDRGNASQKGREWRCYTQDALDFSISGEGCVDDCGDLSECLGAVNGSSTTHLSRGSELASVLDQEKERYCGPKTEEDDESEEVDPTKPPSRLQAALDQLCAEEGQNACKQGLSAYCTAEMFARRDIGSSRQKTREWRCYAKLSLDFGMSGEGCVDDCGNLITCAGAVNGSSVTHLSRNTPVEAAIKVQKAKFCESSQETPETSGEEDSAAVPEATPEPSEPLSRLQASLDQLCAEEGKIACKSGLADFCDASMFARHDVGNTDQMTKEWRCYAKDALNFGISGDGCVDDCGNLIACIGAVSGNSITHLSRGEKIEGFIQAEKAEGCTQEGSQESNDSSAPEGSEERPGSDVANSVKVPPKVPGAGHLQQILDTRCMATIVQLCVADDRMCQYGVARKVGSTWKCYPYGALDDSQSSDACVEDCGSAIPCPGTPKAGETNHIEVPDLNALVEELTEATCKMSKKAHVTQE</sequence>
<dbReference type="OrthoDB" id="347330at2759"/>
<protein>
    <submittedName>
        <fullName evidence="2">Microneme protein, putative</fullName>
    </submittedName>
</protein>
<feature type="compositionally biased region" description="Polar residues" evidence="1">
    <location>
        <begin position="496"/>
        <end position="508"/>
    </location>
</feature>
<name>U6LB08_9EIME</name>
<dbReference type="Gene3D" id="3.90.640.70">
    <property type="match status" value="5"/>
</dbReference>
<dbReference type="Pfam" id="PF10564">
    <property type="entry name" value="MAR_sialic_bdg"/>
    <property type="match status" value="5"/>
</dbReference>
<keyword evidence="3" id="KW-1185">Reference proteome</keyword>
<feature type="region of interest" description="Disordered" evidence="1">
    <location>
        <begin position="363"/>
        <end position="390"/>
    </location>
</feature>
<feature type="region of interest" description="Disordered" evidence="1">
    <location>
        <begin position="493"/>
        <end position="527"/>
    </location>
</feature>
<organism evidence="2 3">
    <name type="scientific">Eimeria brunetti</name>
    <dbReference type="NCBI Taxonomy" id="51314"/>
    <lineage>
        <taxon>Eukaryota</taxon>
        <taxon>Sar</taxon>
        <taxon>Alveolata</taxon>
        <taxon>Apicomplexa</taxon>
        <taxon>Conoidasida</taxon>
        <taxon>Coccidia</taxon>
        <taxon>Eucoccidiorida</taxon>
        <taxon>Eimeriorina</taxon>
        <taxon>Eimeriidae</taxon>
        <taxon>Eimeria</taxon>
    </lineage>
</organism>
<reference evidence="2" key="2">
    <citation type="submission" date="2013-10" db="EMBL/GenBank/DDBJ databases">
        <authorList>
            <person name="Aslett M."/>
        </authorList>
    </citation>
    <scope>NUCLEOTIDE SEQUENCE [LARGE SCALE GENOMIC DNA]</scope>
    <source>
        <strain evidence="2">Houghton</strain>
    </source>
</reference>
<proteinExistence type="predicted"/>
<gene>
    <name evidence="2" type="ORF">EBH_0016890</name>
</gene>
<dbReference type="InterPro" id="IPR019562">
    <property type="entry name" value="Micronemal-adhesive-rpt_sia-bd"/>
</dbReference>
<dbReference type="AlphaFoldDB" id="U6LB08"/>
<dbReference type="VEuPathDB" id="ToxoDB:EBH_0016890"/>